<dbReference type="Proteomes" id="UP000198775">
    <property type="component" value="Unassembled WGS sequence"/>
</dbReference>
<protein>
    <submittedName>
        <fullName evidence="1">Uncharacterized protein</fullName>
    </submittedName>
</protein>
<sequence>MYLDIPDDPKDDGETANHRDCCYCWSLIPCPVRIDTRTNYSESDKSQNNFDHDYEGCNRSGFKECQSEKVDRQYDYEGTYDNC</sequence>
<organism evidence="1 2">
    <name type="scientific">Halorientalis persicus</name>
    <dbReference type="NCBI Taxonomy" id="1367881"/>
    <lineage>
        <taxon>Archaea</taxon>
        <taxon>Methanobacteriati</taxon>
        <taxon>Methanobacteriota</taxon>
        <taxon>Stenosarchaea group</taxon>
        <taxon>Halobacteria</taxon>
        <taxon>Halobacteriales</taxon>
        <taxon>Haloarculaceae</taxon>
        <taxon>Halorientalis</taxon>
    </lineage>
</organism>
<dbReference type="EMBL" id="FOCX01000057">
    <property type="protein sequence ID" value="SEP26146.1"/>
    <property type="molecule type" value="Genomic_DNA"/>
</dbReference>
<keyword evidence="2" id="KW-1185">Reference proteome</keyword>
<evidence type="ECO:0000313" key="1">
    <source>
        <dbReference type="EMBL" id="SEP26146.1"/>
    </source>
</evidence>
<dbReference type="AlphaFoldDB" id="A0A1H8WEV0"/>
<name>A0A1H8WEV0_9EURY</name>
<accession>A0A1H8WEV0</accession>
<reference evidence="2" key="1">
    <citation type="submission" date="2016-10" db="EMBL/GenBank/DDBJ databases">
        <authorList>
            <person name="Varghese N."/>
            <person name="Submissions S."/>
        </authorList>
    </citation>
    <scope>NUCLEOTIDE SEQUENCE [LARGE SCALE GENOMIC DNA]</scope>
    <source>
        <strain evidence="2">IBRC-M 10043</strain>
    </source>
</reference>
<gene>
    <name evidence="1" type="ORF">SAMN05216388_10573</name>
</gene>
<proteinExistence type="predicted"/>
<evidence type="ECO:0000313" key="2">
    <source>
        <dbReference type="Proteomes" id="UP000198775"/>
    </source>
</evidence>